<dbReference type="Proteomes" id="UP000663873">
    <property type="component" value="Unassembled WGS sequence"/>
</dbReference>
<evidence type="ECO:0000256" key="1">
    <source>
        <dbReference type="SAM" id="MobiDB-lite"/>
    </source>
</evidence>
<reference evidence="2" key="1">
    <citation type="submission" date="2021-02" db="EMBL/GenBank/DDBJ databases">
        <authorList>
            <person name="Nowell W R."/>
        </authorList>
    </citation>
    <scope>NUCLEOTIDE SEQUENCE</scope>
</reference>
<evidence type="ECO:0000313" key="3">
    <source>
        <dbReference type="EMBL" id="CAF4982054.1"/>
    </source>
</evidence>
<evidence type="ECO:0000313" key="2">
    <source>
        <dbReference type="EMBL" id="CAF4415126.1"/>
    </source>
</evidence>
<gene>
    <name evidence="3" type="ORF">QYT958_LOCUS36259</name>
    <name evidence="2" type="ORF">UJA718_LOCUS20128</name>
</gene>
<keyword evidence="4" id="KW-1185">Reference proteome</keyword>
<protein>
    <submittedName>
        <fullName evidence="2">Uncharacterized protein</fullName>
    </submittedName>
</protein>
<name>A0A820PZW2_9BILA</name>
<proteinExistence type="predicted"/>
<feature type="compositionally biased region" description="Low complexity" evidence="1">
    <location>
        <begin position="18"/>
        <end position="32"/>
    </location>
</feature>
<feature type="non-terminal residue" evidence="2">
    <location>
        <position position="100"/>
    </location>
</feature>
<dbReference type="Proteomes" id="UP000663848">
    <property type="component" value="Unassembled WGS sequence"/>
</dbReference>
<evidence type="ECO:0000313" key="4">
    <source>
        <dbReference type="Proteomes" id="UP000663873"/>
    </source>
</evidence>
<comment type="caution">
    <text evidence="2">The sequence shown here is derived from an EMBL/GenBank/DDBJ whole genome shotgun (WGS) entry which is preliminary data.</text>
</comment>
<organism evidence="2 4">
    <name type="scientific">Rotaria socialis</name>
    <dbReference type="NCBI Taxonomy" id="392032"/>
    <lineage>
        <taxon>Eukaryota</taxon>
        <taxon>Metazoa</taxon>
        <taxon>Spiralia</taxon>
        <taxon>Gnathifera</taxon>
        <taxon>Rotifera</taxon>
        <taxon>Eurotatoria</taxon>
        <taxon>Bdelloidea</taxon>
        <taxon>Philodinida</taxon>
        <taxon>Philodinidae</taxon>
        <taxon>Rotaria</taxon>
    </lineage>
</organism>
<feature type="region of interest" description="Disordered" evidence="1">
    <location>
        <begin position="18"/>
        <end position="37"/>
    </location>
</feature>
<dbReference type="EMBL" id="CAJOBP010003693">
    <property type="protein sequence ID" value="CAF4415126.1"/>
    <property type="molecule type" value="Genomic_DNA"/>
</dbReference>
<dbReference type="AlphaFoldDB" id="A0A820PZW2"/>
<dbReference type="EMBL" id="CAJOBR010028592">
    <property type="protein sequence ID" value="CAF4982054.1"/>
    <property type="molecule type" value="Genomic_DNA"/>
</dbReference>
<sequence>MSELNVASSTTDSVVILSESTSTPTLSLSSSSNTVDDEARRRKILSKLWGKGNKLSHKVRELDKSTGNNSSDLLIPTDNDHKQLTEFSDITSTCSSTTDP</sequence>
<accession>A0A820PZW2</accession>